<feature type="binding site" evidence="4">
    <location>
        <begin position="101"/>
        <end position="102"/>
    </location>
    <ligand>
        <name>substrate</name>
    </ligand>
</feature>
<dbReference type="InterPro" id="IPR037152">
    <property type="entry name" value="L-asparaginase_N_sf"/>
</dbReference>
<evidence type="ECO:0000256" key="1">
    <source>
        <dbReference type="ARBA" id="ARBA00010518"/>
    </source>
</evidence>
<keyword evidence="2" id="KW-0378">Hydrolase</keyword>
<name>A0A8I1MUV2_THIA3</name>
<organism evidence="8 9">
    <name type="scientific">Thiomonas arsenitoxydans (strain DSM 22701 / CIP 110005 / 3As)</name>
    <dbReference type="NCBI Taxonomy" id="426114"/>
    <lineage>
        <taxon>Bacteria</taxon>
        <taxon>Pseudomonadati</taxon>
        <taxon>Pseudomonadota</taxon>
        <taxon>Betaproteobacteria</taxon>
        <taxon>Burkholderiales</taxon>
        <taxon>Thiomonas</taxon>
    </lineage>
</organism>
<dbReference type="Gene3D" id="3.40.50.40">
    <property type="match status" value="1"/>
</dbReference>
<protein>
    <submittedName>
        <fullName evidence="8">Asparaginase</fullName>
    </submittedName>
</protein>
<gene>
    <name evidence="8" type="ORF">J0I24_07840</name>
</gene>
<dbReference type="AlphaFoldDB" id="A0A8I1MUV2"/>
<dbReference type="EMBL" id="JAFKMR010000016">
    <property type="protein sequence ID" value="MBN8744210.1"/>
    <property type="molecule type" value="Genomic_DNA"/>
</dbReference>
<dbReference type="Proteomes" id="UP000664800">
    <property type="component" value="Unassembled WGS sequence"/>
</dbReference>
<evidence type="ECO:0000256" key="5">
    <source>
        <dbReference type="PROSITE-ProRule" id="PRU10099"/>
    </source>
</evidence>
<feature type="active site" description="O-isoaspartyl threonine intermediate" evidence="3">
    <location>
        <position position="21"/>
    </location>
</feature>
<dbReference type="SMART" id="SM00870">
    <property type="entry name" value="Asparaginase"/>
    <property type="match status" value="1"/>
</dbReference>
<evidence type="ECO:0000313" key="8">
    <source>
        <dbReference type="EMBL" id="MBN8744210.1"/>
    </source>
</evidence>
<evidence type="ECO:0000256" key="2">
    <source>
        <dbReference type="ARBA" id="ARBA00022801"/>
    </source>
</evidence>
<feature type="domain" description="L-asparaginase N-terminal" evidence="7">
    <location>
        <begin position="13"/>
        <end position="205"/>
    </location>
</feature>
<dbReference type="PANTHER" id="PTHR11707:SF28">
    <property type="entry name" value="60 KDA LYSOPHOSPHOLIPASE"/>
    <property type="match status" value="1"/>
</dbReference>
<dbReference type="Pfam" id="PF00710">
    <property type="entry name" value="Asparaginase"/>
    <property type="match status" value="1"/>
</dbReference>
<sequence length="320" mass="33403">MTDSFSRAALPQIVVLGTGGTIAGAATGDPSLPSYTAGVLGVDALLQSVPALGRLAQIHTEQVANLDSKDMTFAVWTQLAERVAYWLAQPQIQACVITHGTDTLEETAYFLRLVLDTDKPVILTAAMRPATALNADGPQNLLDAVRVAVHPAARGLGVVCVLHGVVHAARDVTKANTHAVEAFSSGERGPLGEVDGEALRLWRQPVPEAGAPFPLPAAGGWPRVELLTNAAGSDSALVCCLISSTALQPRLSGLVVAGTGGGTVHRELEAALRWAEQQGVRVRVASRVGPVRGGADDGLNAVKLRVRLLLELAAQNQAER</sequence>
<dbReference type="InterPro" id="IPR027473">
    <property type="entry name" value="L-asparaginase_C"/>
</dbReference>
<feature type="binding site" evidence="4">
    <location>
        <position position="68"/>
    </location>
    <ligand>
        <name>substrate</name>
    </ligand>
</feature>
<evidence type="ECO:0000256" key="4">
    <source>
        <dbReference type="PIRSR" id="PIRSR001220-2"/>
    </source>
</evidence>
<dbReference type="SFLD" id="SFLDS00057">
    <property type="entry name" value="Glutaminase/Asparaginase"/>
    <property type="match status" value="1"/>
</dbReference>
<feature type="active site" evidence="5">
    <location>
        <position position="21"/>
    </location>
</feature>
<accession>A0A8I1MUV2</accession>
<evidence type="ECO:0000259" key="7">
    <source>
        <dbReference type="Pfam" id="PF00710"/>
    </source>
</evidence>
<dbReference type="RefSeq" id="WP_276729727.1">
    <property type="nucleotide sequence ID" value="NZ_JAFKMR010000016.1"/>
</dbReference>
<dbReference type="PROSITE" id="PS00144">
    <property type="entry name" value="ASN_GLN_ASE_1"/>
    <property type="match status" value="1"/>
</dbReference>
<dbReference type="PANTHER" id="PTHR11707">
    <property type="entry name" value="L-ASPARAGINASE"/>
    <property type="match status" value="1"/>
</dbReference>
<dbReference type="FunFam" id="3.40.50.1170:FF:000001">
    <property type="entry name" value="L-asparaginase 2"/>
    <property type="match status" value="1"/>
</dbReference>
<feature type="active site" evidence="6">
    <location>
        <position position="101"/>
    </location>
</feature>
<evidence type="ECO:0000313" key="9">
    <source>
        <dbReference type="Proteomes" id="UP000664800"/>
    </source>
</evidence>
<dbReference type="Gene3D" id="3.40.50.1170">
    <property type="entry name" value="L-asparaginase, N-terminal domain"/>
    <property type="match status" value="1"/>
</dbReference>
<dbReference type="InterPro" id="IPR006034">
    <property type="entry name" value="Asparaginase/glutaminase-like"/>
</dbReference>
<dbReference type="PROSITE" id="PS00917">
    <property type="entry name" value="ASN_GLN_ASE_2"/>
    <property type="match status" value="1"/>
</dbReference>
<evidence type="ECO:0000256" key="3">
    <source>
        <dbReference type="PIRSR" id="PIRSR001220-1"/>
    </source>
</evidence>
<dbReference type="SUPFAM" id="SSF53774">
    <property type="entry name" value="Glutaminase/Asparaginase"/>
    <property type="match status" value="1"/>
</dbReference>
<dbReference type="GO" id="GO:0004067">
    <property type="term" value="F:asparaginase activity"/>
    <property type="evidence" value="ECO:0007669"/>
    <property type="project" value="UniProtKB-UniRule"/>
</dbReference>
<dbReference type="InterPro" id="IPR027474">
    <property type="entry name" value="L-asparaginase_N"/>
</dbReference>
<dbReference type="InterPro" id="IPR036152">
    <property type="entry name" value="Asp/glu_Ase-like_sf"/>
</dbReference>
<dbReference type="PROSITE" id="PS51732">
    <property type="entry name" value="ASN_GLN_ASE_3"/>
    <property type="match status" value="1"/>
</dbReference>
<dbReference type="PIRSF" id="PIRSF500176">
    <property type="entry name" value="L_ASNase"/>
    <property type="match status" value="1"/>
</dbReference>
<dbReference type="InterPro" id="IPR020827">
    <property type="entry name" value="Asparaginase/glutaminase_AS1"/>
</dbReference>
<dbReference type="InterPro" id="IPR027475">
    <property type="entry name" value="Asparaginase/glutaminase_AS2"/>
</dbReference>
<dbReference type="PIRSF" id="PIRSF001220">
    <property type="entry name" value="L-ASNase_gatD"/>
    <property type="match status" value="1"/>
</dbReference>
<dbReference type="PRINTS" id="PR00139">
    <property type="entry name" value="ASNGLNASE"/>
</dbReference>
<comment type="similarity">
    <text evidence="1">Belongs to the asparaginase 1 family.</text>
</comment>
<proteinExistence type="inferred from homology"/>
<dbReference type="GO" id="GO:0006528">
    <property type="term" value="P:asparagine metabolic process"/>
    <property type="evidence" value="ECO:0007669"/>
    <property type="project" value="InterPro"/>
</dbReference>
<comment type="caution">
    <text evidence="8">The sequence shown here is derived from an EMBL/GenBank/DDBJ whole genome shotgun (WGS) entry which is preliminary data.</text>
</comment>
<dbReference type="CDD" id="cd08964">
    <property type="entry name" value="L-asparaginase_II"/>
    <property type="match status" value="1"/>
</dbReference>
<dbReference type="InterPro" id="IPR004550">
    <property type="entry name" value="AsnASE_II"/>
</dbReference>
<evidence type="ECO:0000256" key="6">
    <source>
        <dbReference type="PROSITE-ProRule" id="PRU10100"/>
    </source>
</evidence>
<reference evidence="8" key="1">
    <citation type="submission" date="2021-02" db="EMBL/GenBank/DDBJ databases">
        <title>Thiocyanate and organic carbon inputs drive convergent selection for specific autotrophic Afipia and Thiobacillus strains within complex microbiomes.</title>
        <authorList>
            <person name="Huddy R.J."/>
            <person name="Sachdeva R."/>
            <person name="Kadzinga F."/>
            <person name="Kantor R.S."/>
            <person name="Harrison S.T.L."/>
            <person name="Banfield J.F."/>
        </authorList>
    </citation>
    <scope>NUCLEOTIDE SEQUENCE</scope>
    <source>
        <strain evidence="8">SCN18_13_7_16_R3_B_64_19</strain>
    </source>
</reference>